<proteinExistence type="predicted"/>
<sequence>NKFYVIRNDEQSIEYSFEKTKTKEPWTVKIESIDDDDDFSKLKTFEKEVNLELVGC</sequence>
<evidence type="ECO:0000313" key="1">
    <source>
        <dbReference type="EMBL" id="CAG8774927.1"/>
    </source>
</evidence>
<dbReference type="Proteomes" id="UP000789405">
    <property type="component" value="Unassembled WGS sequence"/>
</dbReference>
<protein>
    <submittedName>
        <fullName evidence="1">8292_t:CDS:1</fullName>
    </submittedName>
</protein>
<accession>A0A9N9JE59</accession>
<evidence type="ECO:0000313" key="2">
    <source>
        <dbReference type="Proteomes" id="UP000789405"/>
    </source>
</evidence>
<name>A0A9N9JE59_9GLOM</name>
<dbReference type="EMBL" id="CAJVPY010020264">
    <property type="protein sequence ID" value="CAG8774927.1"/>
    <property type="molecule type" value="Genomic_DNA"/>
</dbReference>
<organism evidence="1 2">
    <name type="scientific">Dentiscutata erythropus</name>
    <dbReference type="NCBI Taxonomy" id="1348616"/>
    <lineage>
        <taxon>Eukaryota</taxon>
        <taxon>Fungi</taxon>
        <taxon>Fungi incertae sedis</taxon>
        <taxon>Mucoromycota</taxon>
        <taxon>Glomeromycotina</taxon>
        <taxon>Glomeromycetes</taxon>
        <taxon>Diversisporales</taxon>
        <taxon>Gigasporaceae</taxon>
        <taxon>Dentiscutata</taxon>
    </lineage>
</organism>
<feature type="non-terminal residue" evidence="1">
    <location>
        <position position="1"/>
    </location>
</feature>
<dbReference type="AlphaFoldDB" id="A0A9N9JE59"/>
<reference evidence="1" key="1">
    <citation type="submission" date="2021-06" db="EMBL/GenBank/DDBJ databases">
        <authorList>
            <person name="Kallberg Y."/>
            <person name="Tangrot J."/>
            <person name="Rosling A."/>
        </authorList>
    </citation>
    <scope>NUCLEOTIDE SEQUENCE</scope>
    <source>
        <strain evidence="1">MA453B</strain>
    </source>
</reference>
<comment type="caution">
    <text evidence="1">The sequence shown here is derived from an EMBL/GenBank/DDBJ whole genome shotgun (WGS) entry which is preliminary data.</text>
</comment>
<gene>
    <name evidence="1" type="ORF">DERYTH_LOCUS19056</name>
</gene>
<keyword evidence="2" id="KW-1185">Reference proteome</keyword>